<keyword evidence="1" id="KW-0732">Signal</keyword>
<name>A0A9N8EXS1_9STRA</name>
<dbReference type="AlphaFoldDB" id="A0A9N8EXS1"/>
<feature type="chain" id="PRO_5040469316" description="Sodefrin-like factor" evidence="1">
    <location>
        <begin position="24"/>
        <end position="215"/>
    </location>
</feature>
<dbReference type="Proteomes" id="UP001153069">
    <property type="component" value="Unassembled WGS sequence"/>
</dbReference>
<gene>
    <name evidence="2" type="ORF">SEMRO_2381_G325530.1</name>
</gene>
<organism evidence="2 3">
    <name type="scientific">Seminavis robusta</name>
    <dbReference type="NCBI Taxonomy" id="568900"/>
    <lineage>
        <taxon>Eukaryota</taxon>
        <taxon>Sar</taxon>
        <taxon>Stramenopiles</taxon>
        <taxon>Ochrophyta</taxon>
        <taxon>Bacillariophyta</taxon>
        <taxon>Bacillariophyceae</taxon>
        <taxon>Bacillariophycidae</taxon>
        <taxon>Naviculales</taxon>
        <taxon>Naviculaceae</taxon>
        <taxon>Seminavis</taxon>
    </lineage>
</organism>
<feature type="signal peptide" evidence="1">
    <location>
        <begin position="1"/>
        <end position="23"/>
    </location>
</feature>
<reference evidence="2" key="1">
    <citation type="submission" date="2020-06" db="EMBL/GenBank/DDBJ databases">
        <authorList>
            <consortium name="Plant Systems Biology data submission"/>
        </authorList>
    </citation>
    <scope>NUCLEOTIDE SEQUENCE</scope>
    <source>
        <strain evidence="2">D6</strain>
    </source>
</reference>
<evidence type="ECO:0000313" key="3">
    <source>
        <dbReference type="Proteomes" id="UP001153069"/>
    </source>
</evidence>
<evidence type="ECO:0000313" key="2">
    <source>
        <dbReference type="EMBL" id="CAB9529022.1"/>
    </source>
</evidence>
<sequence length="215" mass="23294">MMVCRISFQALVLSLATNIFVSAIFRTTEQGSNDFVFTKNQVDKTSLDRSLQQQTPEAFLQSLDICGGFDLIVDQLEGEESCACQDNVVNCGFTGGCDVDRSVCTDVVGMAFQFLVDGTGNNQSVNQMRLTACFTYTEEFEATCIDTIIGRGQKIQACNGATYGDQECLCAICGDEKSVAVDCSEHHPLATSNGCYLLSDAIPPLAKFDQPPRGQ</sequence>
<protein>
    <recommendedName>
        <fullName evidence="4">Sodefrin-like factor</fullName>
    </recommendedName>
</protein>
<comment type="caution">
    <text evidence="2">The sequence shown here is derived from an EMBL/GenBank/DDBJ whole genome shotgun (WGS) entry which is preliminary data.</text>
</comment>
<accession>A0A9N8EXS1</accession>
<evidence type="ECO:0000256" key="1">
    <source>
        <dbReference type="SAM" id="SignalP"/>
    </source>
</evidence>
<proteinExistence type="predicted"/>
<keyword evidence="3" id="KW-1185">Reference proteome</keyword>
<evidence type="ECO:0008006" key="4">
    <source>
        <dbReference type="Google" id="ProtNLM"/>
    </source>
</evidence>
<dbReference type="EMBL" id="CAICTM010002379">
    <property type="protein sequence ID" value="CAB9529022.1"/>
    <property type="molecule type" value="Genomic_DNA"/>
</dbReference>